<keyword evidence="4" id="KW-0804">Transcription</keyword>
<gene>
    <name evidence="8" type="ORF">RF55_10334</name>
</gene>
<evidence type="ECO:0000256" key="2">
    <source>
        <dbReference type="ARBA" id="ARBA00016807"/>
    </source>
</evidence>
<dbReference type="Pfam" id="PF13873">
    <property type="entry name" value="Myb_DNA-bind_5"/>
    <property type="match status" value="1"/>
</dbReference>
<evidence type="ECO:0000259" key="7">
    <source>
        <dbReference type="SMART" id="SM00717"/>
    </source>
</evidence>
<dbReference type="OrthoDB" id="3066195at2759"/>
<comment type="subunit">
    <text evidence="1">Self-associates forming complexes of several hundred monomers.</text>
</comment>
<dbReference type="SMART" id="SM00717">
    <property type="entry name" value="SANT"/>
    <property type="match status" value="1"/>
</dbReference>
<accession>A0A0J7KIB7</accession>
<name>A0A0J7KIB7_LASNI</name>
<feature type="compositionally biased region" description="Polar residues" evidence="6">
    <location>
        <begin position="229"/>
        <end position="247"/>
    </location>
</feature>
<dbReference type="InterPro" id="IPR028002">
    <property type="entry name" value="Myb_DNA-bind_5"/>
</dbReference>
<keyword evidence="9" id="KW-1185">Reference proteome</keyword>
<feature type="region of interest" description="Disordered" evidence="6">
    <location>
        <begin position="213"/>
        <end position="258"/>
    </location>
</feature>
<comment type="function">
    <text evidence="5">Involved in transvection phenomena (= synapsis-dependent gene expression), where the synaptic pairing of chromosomes carrying genes with which zeste interacts influences the expression of these genes. Zeste binds to DNA and stimulates transcription from a nearby promoter.</text>
</comment>
<keyword evidence="3" id="KW-0805">Transcription regulation</keyword>
<organism evidence="8 9">
    <name type="scientific">Lasius niger</name>
    <name type="common">Black garden ant</name>
    <dbReference type="NCBI Taxonomy" id="67767"/>
    <lineage>
        <taxon>Eukaryota</taxon>
        <taxon>Metazoa</taxon>
        <taxon>Ecdysozoa</taxon>
        <taxon>Arthropoda</taxon>
        <taxon>Hexapoda</taxon>
        <taxon>Insecta</taxon>
        <taxon>Pterygota</taxon>
        <taxon>Neoptera</taxon>
        <taxon>Endopterygota</taxon>
        <taxon>Hymenoptera</taxon>
        <taxon>Apocrita</taxon>
        <taxon>Aculeata</taxon>
        <taxon>Formicoidea</taxon>
        <taxon>Formicidae</taxon>
        <taxon>Formicinae</taxon>
        <taxon>Lasius</taxon>
        <taxon>Lasius</taxon>
    </lineage>
</organism>
<protein>
    <recommendedName>
        <fullName evidence="2">Regulatory protein zeste</fullName>
    </recommendedName>
</protein>
<evidence type="ECO:0000256" key="5">
    <source>
        <dbReference type="ARBA" id="ARBA00025466"/>
    </source>
</evidence>
<feature type="domain" description="Myb-like" evidence="7">
    <location>
        <begin position="9"/>
        <end position="80"/>
    </location>
</feature>
<proteinExistence type="predicted"/>
<evidence type="ECO:0000256" key="4">
    <source>
        <dbReference type="ARBA" id="ARBA00023163"/>
    </source>
</evidence>
<reference evidence="8 9" key="1">
    <citation type="submission" date="2015-04" db="EMBL/GenBank/DDBJ databases">
        <title>Lasius niger genome sequencing.</title>
        <authorList>
            <person name="Konorov E.A."/>
            <person name="Nikitin M.A."/>
            <person name="Kirill M.V."/>
            <person name="Chang P."/>
        </authorList>
    </citation>
    <scope>NUCLEOTIDE SEQUENCE [LARGE SCALE GENOMIC DNA]</scope>
    <source>
        <tissue evidence="8">Whole</tissue>
    </source>
</reference>
<dbReference type="EMBL" id="LBMM01007176">
    <property type="protein sequence ID" value="KMQ89966.1"/>
    <property type="molecule type" value="Genomic_DNA"/>
</dbReference>
<comment type="caution">
    <text evidence="8">The sequence shown here is derived from an EMBL/GenBank/DDBJ whole genome shotgun (WGS) entry which is preliminary data.</text>
</comment>
<sequence length="315" mass="36078">MASASFKGTRKTYSFEERKILISLINKHEIIENRKSDPISICKRKSAWSQIAEEYNWIVGTQGARSAVQLRRCWENMKACKRNREEKKSRDNTKAVYQSIKDEKRVKNQCWEGVTCGQNTLEAPTSTGTVGLPPNIVFEPKDSEPFTLQSVCTARPQNLSCPRKDADNCRDLNFGDAFRQIVANENKCDVIAPLQHDPMGDYYEKFVKRNENSPVVDQSAEDGVEKSRANSGPTASQTLVSPTVMQEQNRKRKSAQREEELHMLALSEAQLKVDIAAMLKEEAKIKLEEAHYRKEEARLRTLLFTYKLDRKEEEI</sequence>
<evidence type="ECO:0000313" key="9">
    <source>
        <dbReference type="Proteomes" id="UP000036403"/>
    </source>
</evidence>
<dbReference type="PaxDb" id="67767-A0A0J7KIB7"/>
<evidence type="ECO:0000256" key="3">
    <source>
        <dbReference type="ARBA" id="ARBA00023015"/>
    </source>
</evidence>
<dbReference type="STRING" id="67767.A0A0J7KIB7"/>
<dbReference type="InterPro" id="IPR001005">
    <property type="entry name" value="SANT/Myb"/>
</dbReference>
<evidence type="ECO:0000256" key="1">
    <source>
        <dbReference type="ARBA" id="ARBA00011764"/>
    </source>
</evidence>
<dbReference type="AlphaFoldDB" id="A0A0J7KIB7"/>
<evidence type="ECO:0000313" key="8">
    <source>
        <dbReference type="EMBL" id="KMQ89966.1"/>
    </source>
</evidence>
<evidence type="ECO:0000256" key="6">
    <source>
        <dbReference type="SAM" id="MobiDB-lite"/>
    </source>
</evidence>
<dbReference type="Proteomes" id="UP000036403">
    <property type="component" value="Unassembled WGS sequence"/>
</dbReference>